<reference evidence="4 5" key="1">
    <citation type="submission" date="2018-04" db="EMBL/GenBank/DDBJ databases">
        <title>Sphingobacterium cortibacter sp. nov.</title>
        <authorList>
            <person name="Li Y."/>
        </authorList>
    </citation>
    <scope>NUCLEOTIDE SEQUENCE [LARGE SCALE GENOMIC DNA]</scope>
    <source>
        <strain evidence="4 5">2c-3</strain>
    </source>
</reference>
<protein>
    <submittedName>
        <fullName evidence="4">Uncharacterized protein</fullName>
    </submittedName>
</protein>
<dbReference type="Gene3D" id="3.55.50.30">
    <property type="match status" value="1"/>
</dbReference>
<dbReference type="InterPro" id="IPR006860">
    <property type="entry name" value="FecR"/>
</dbReference>
<dbReference type="RefSeq" id="WP_116774315.1">
    <property type="nucleotide sequence ID" value="NZ_QDKG01000001.1"/>
</dbReference>
<accession>A0A2T8HM26</accession>
<dbReference type="Gene3D" id="2.60.120.1440">
    <property type="match status" value="1"/>
</dbReference>
<keyword evidence="5" id="KW-1185">Reference proteome</keyword>
<dbReference type="EMBL" id="QDKG01000001">
    <property type="protein sequence ID" value="PVH26450.1"/>
    <property type="molecule type" value="Genomic_DNA"/>
</dbReference>
<evidence type="ECO:0000256" key="1">
    <source>
        <dbReference type="SAM" id="Phobius"/>
    </source>
</evidence>
<name>A0A2T8HM26_9SPHI</name>
<keyword evidence="1" id="KW-1133">Transmembrane helix</keyword>
<feature type="domain" description="FecR protein" evidence="2">
    <location>
        <begin position="110"/>
        <end position="193"/>
    </location>
</feature>
<keyword evidence="1" id="KW-0812">Transmembrane</keyword>
<dbReference type="GO" id="GO:0016989">
    <property type="term" value="F:sigma factor antagonist activity"/>
    <property type="evidence" value="ECO:0007669"/>
    <property type="project" value="TreeGrafter"/>
</dbReference>
<evidence type="ECO:0000259" key="3">
    <source>
        <dbReference type="Pfam" id="PF16344"/>
    </source>
</evidence>
<dbReference type="OrthoDB" id="645173at2"/>
<gene>
    <name evidence="4" type="ORF">DC487_02190</name>
</gene>
<evidence type="ECO:0000313" key="5">
    <source>
        <dbReference type="Proteomes" id="UP000245627"/>
    </source>
</evidence>
<sequence>MSRKQFQAILQRYLQRTCTPEEARMIEQWYDGLPEKEKLSLCEEDYQVMEERLWHKISQANSTSKPTLKLSQTPYAWIALAAALLLPILVFTFWQPATALEIVRNDGHDTVRIDLPDGSIIQLLQGGSLSYAADFSQRKVSLEGSAIFDITSDPLRPFRVLHGKMTTQVLGTQFLIQDTNNEQSEVIVYSGKVHVTQTCQDFSLAQRLFAKSRVNELTLTSNHRAVFNKRRETLQATIVEKPKPLLLDTALLAQVRFQAIDLPKLANKLSRIYELDIRVTPTHHSTTFTGDLDNLTLFEQLDLICAVTATRYVIQDRQISIL</sequence>
<dbReference type="Pfam" id="PF16344">
    <property type="entry name" value="FecR_C"/>
    <property type="match status" value="1"/>
</dbReference>
<dbReference type="PANTHER" id="PTHR30273">
    <property type="entry name" value="PERIPLASMIC SIGNAL SENSOR AND SIGMA FACTOR ACTIVATOR FECR-RELATED"/>
    <property type="match status" value="1"/>
</dbReference>
<dbReference type="Pfam" id="PF04773">
    <property type="entry name" value="FecR"/>
    <property type="match status" value="1"/>
</dbReference>
<comment type="caution">
    <text evidence="4">The sequence shown here is derived from an EMBL/GenBank/DDBJ whole genome shotgun (WGS) entry which is preliminary data.</text>
</comment>
<evidence type="ECO:0000313" key="4">
    <source>
        <dbReference type="EMBL" id="PVH26450.1"/>
    </source>
</evidence>
<dbReference type="PANTHER" id="PTHR30273:SF2">
    <property type="entry name" value="PROTEIN FECR"/>
    <property type="match status" value="1"/>
</dbReference>
<evidence type="ECO:0000259" key="2">
    <source>
        <dbReference type="Pfam" id="PF04773"/>
    </source>
</evidence>
<dbReference type="AlphaFoldDB" id="A0A2T8HM26"/>
<feature type="transmembrane region" description="Helical" evidence="1">
    <location>
        <begin position="75"/>
        <end position="94"/>
    </location>
</feature>
<dbReference type="InterPro" id="IPR012373">
    <property type="entry name" value="Ferrdict_sens_TM"/>
</dbReference>
<proteinExistence type="predicted"/>
<dbReference type="InterPro" id="IPR032508">
    <property type="entry name" value="FecR_C"/>
</dbReference>
<feature type="domain" description="Protein FecR C-terminal" evidence="3">
    <location>
        <begin position="256"/>
        <end position="321"/>
    </location>
</feature>
<dbReference type="Proteomes" id="UP000245627">
    <property type="component" value="Unassembled WGS sequence"/>
</dbReference>
<keyword evidence="1" id="KW-0472">Membrane</keyword>
<organism evidence="4 5">
    <name type="scientific">Sphingobacterium corticibacter</name>
    <dbReference type="NCBI Taxonomy" id="2171749"/>
    <lineage>
        <taxon>Bacteria</taxon>
        <taxon>Pseudomonadati</taxon>
        <taxon>Bacteroidota</taxon>
        <taxon>Sphingobacteriia</taxon>
        <taxon>Sphingobacteriales</taxon>
        <taxon>Sphingobacteriaceae</taxon>
        <taxon>Sphingobacterium</taxon>
    </lineage>
</organism>